<reference evidence="4 5" key="1">
    <citation type="submission" date="2016-11" db="EMBL/GenBank/DDBJ databases">
        <authorList>
            <person name="Jaros S."/>
            <person name="Januszkiewicz K."/>
            <person name="Wedrychowicz H."/>
        </authorList>
    </citation>
    <scope>NUCLEOTIDE SEQUENCE [LARGE SCALE GENOMIC DNA]</scope>
    <source>
        <strain evidence="4 5">CECT 7868</strain>
    </source>
</reference>
<keyword evidence="1" id="KW-0547">Nucleotide-binding</keyword>
<dbReference type="STRING" id="1216006.VA7868_02707"/>
<dbReference type="InterPro" id="IPR050625">
    <property type="entry name" value="ParA/MinD_ATPase"/>
</dbReference>
<dbReference type="InterPro" id="IPR025669">
    <property type="entry name" value="AAA_dom"/>
</dbReference>
<accession>A0A1M5ZGJ5</accession>
<evidence type="ECO:0000256" key="2">
    <source>
        <dbReference type="ARBA" id="ARBA00022840"/>
    </source>
</evidence>
<dbReference type="Proteomes" id="UP000184608">
    <property type="component" value="Unassembled WGS sequence"/>
</dbReference>
<feature type="domain" description="AAA" evidence="3">
    <location>
        <begin position="158"/>
        <end position="313"/>
    </location>
</feature>
<evidence type="ECO:0000256" key="1">
    <source>
        <dbReference type="ARBA" id="ARBA00022741"/>
    </source>
</evidence>
<gene>
    <name evidence="4" type="primary">minD_1</name>
    <name evidence="4" type="ORF">VA7868_02707</name>
</gene>
<sequence>MTKTIKLVPDGQDQIRLKTTITVWVLYATEFFKCHMVKQLSRCYSIHFECLQQSNEMLGNISRLAIPDVIFVETGSDWAKRITELQNFNVDKEKDEDELDTLLIVFGDESDNLSLRVALKLGATDFISQQAVLEDFAGMLHSIAEDKLATRHLSEVYLFLNTKGGSGATTVALNTAVEVAMQHTDRVLLLDLDIHFGVVMDYLNINPVYSLNDVIANLADLDEVSLRSLVTRHNSGLHILSFKHENHQENFENAMKLGKLIPILREHYDYIFIDLSLGIDHIFIPILSQATRIFLITQQNLVSIKNTSRIAKALTFEYGVAKEQLILVVNRYEKRQQIKLKDIEETISGLEIHTIPNDFKSAIESVNLGTPLVSSKKSSAISKSVTRFTRTLMPKDKEQKSWLKRLFS</sequence>
<evidence type="ECO:0000313" key="4">
    <source>
        <dbReference type="EMBL" id="SHI23261.1"/>
    </source>
</evidence>
<name>A0A1M5ZGJ5_9VIBR</name>
<dbReference type="SUPFAM" id="SSF52540">
    <property type="entry name" value="P-loop containing nucleoside triphosphate hydrolases"/>
    <property type="match status" value="1"/>
</dbReference>
<dbReference type="RefSeq" id="WP_073604355.1">
    <property type="nucleotide sequence ID" value="NZ_FQXZ01000029.1"/>
</dbReference>
<protein>
    <submittedName>
        <fullName evidence="4">Septum site-determining protein MinD</fullName>
    </submittedName>
</protein>
<dbReference type="InterPro" id="IPR027417">
    <property type="entry name" value="P-loop_NTPase"/>
</dbReference>
<dbReference type="Gene3D" id="3.40.50.300">
    <property type="entry name" value="P-loop containing nucleotide triphosphate hydrolases"/>
    <property type="match status" value="1"/>
</dbReference>
<dbReference type="PANTHER" id="PTHR43384:SF6">
    <property type="entry name" value="SEPTUM SITE-DETERMINING PROTEIN MIND HOMOLOG, CHLOROPLASTIC"/>
    <property type="match status" value="1"/>
</dbReference>
<evidence type="ECO:0000259" key="3">
    <source>
        <dbReference type="Pfam" id="PF13614"/>
    </source>
</evidence>
<keyword evidence="2" id="KW-0067">ATP-binding</keyword>
<dbReference type="GO" id="GO:0051782">
    <property type="term" value="P:negative regulation of cell division"/>
    <property type="evidence" value="ECO:0007669"/>
    <property type="project" value="TreeGrafter"/>
</dbReference>
<dbReference type="GO" id="GO:0005524">
    <property type="term" value="F:ATP binding"/>
    <property type="evidence" value="ECO:0007669"/>
    <property type="project" value="UniProtKB-KW"/>
</dbReference>
<dbReference type="EMBL" id="FQXZ01000029">
    <property type="protein sequence ID" value="SHI23261.1"/>
    <property type="molecule type" value="Genomic_DNA"/>
</dbReference>
<evidence type="ECO:0000313" key="5">
    <source>
        <dbReference type="Proteomes" id="UP000184608"/>
    </source>
</evidence>
<dbReference type="PANTHER" id="PTHR43384">
    <property type="entry name" value="SEPTUM SITE-DETERMINING PROTEIN MIND HOMOLOG, CHLOROPLASTIC-RELATED"/>
    <property type="match status" value="1"/>
</dbReference>
<dbReference type="Pfam" id="PF13614">
    <property type="entry name" value="AAA_31"/>
    <property type="match status" value="1"/>
</dbReference>
<dbReference type="GO" id="GO:0005829">
    <property type="term" value="C:cytosol"/>
    <property type="evidence" value="ECO:0007669"/>
    <property type="project" value="TreeGrafter"/>
</dbReference>
<dbReference type="AlphaFoldDB" id="A0A1M5ZGJ5"/>
<dbReference type="GO" id="GO:0009898">
    <property type="term" value="C:cytoplasmic side of plasma membrane"/>
    <property type="evidence" value="ECO:0007669"/>
    <property type="project" value="TreeGrafter"/>
</dbReference>
<organism evidence="4 5">
    <name type="scientific">Vibrio aerogenes CECT 7868</name>
    <dbReference type="NCBI Taxonomy" id="1216006"/>
    <lineage>
        <taxon>Bacteria</taxon>
        <taxon>Pseudomonadati</taxon>
        <taxon>Pseudomonadota</taxon>
        <taxon>Gammaproteobacteria</taxon>
        <taxon>Vibrionales</taxon>
        <taxon>Vibrionaceae</taxon>
        <taxon>Vibrio</taxon>
    </lineage>
</organism>
<keyword evidence="5" id="KW-1185">Reference proteome</keyword>
<proteinExistence type="predicted"/>
<dbReference type="GO" id="GO:0016887">
    <property type="term" value="F:ATP hydrolysis activity"/>
    <property type="evidence" value="ECO:0007669"/>
    <property type="project" value="TreeGrafter"/>
</dbReference>